<protein>
    <submittedName>
        <fullName evidence="8">Por secretion system C-terminal sorting domain-containing protein</fullName>
    </submittedName>
</protein>
<evidence type="ECO:0000313" key="9">
    <source>
        <dbReference type="Proteomes" id="UP000184147"/>
    </source>
</evidence>
<reference evidence="8 9" key="1">
    <citation type="submission" date="2016-11" db="EMBL/GenBank/DDBJ databases">
        <authorList>
            <person name="Jaros S."/>
            <person name="Januszkiewicz K."/>
            <person name="Wedrychowicz H."/>
        </authorList>
    </citation>
    <scope>NUCLEOTIDE SEQUENCE [LARGE SCALE GENOMIC DNA]</scope>
    <source>
        <strain evidence="8 9">DSM 25660</strain>
    </source>
</reference>
<proteinExistence type="inferred from homology"/>
<evidence type="ECO:0000256" key="6">
    <source>
        <dbReference type="SAM" id="SignalP"/>
    </source>
</evidence>
<keyword evidence="4" id="KW-0378">Hydrolase</keyword>
<feature type="chain" id="PRO_5013359128" evidence="6">
    <location>
        <begin position="20"/>
        <end position="656"/>
    </location>
</feature>
<dbReference type="Pfam" id="PF18962">
    <property type="entry name" value="Por_Secre_tail"/>
    <property type="match status" value="1"/>
</dbReference>
<dbReference type="GO" id="GO:0004518">
    <property type="term" value="F:nuclease activity"/>
    <property type="evidence" value="ECO:0007669"/>
    <property type="project" value="UniProtKB-KW"/>
</dbReference>
<evidence type="ECO:0000256" key="2">
    <source>
        <dbReference type="ARBA" id="ARBA00022722"/>
    </source>
</evidence>
<dbReference type="SUPFAM" id="SSF141072">
    <property type="entry name" value="CalX-like"/>
    <property type="match status" value="1"/>
</dbReference>
<dbReference type="PANTHER" id="PTHR33607">
    <property type="entry name" value="ENDONUCLEASE-1"/>
    <property type="match status" value="1"/>
</dbReference>
<dbReference type="OrthoDB" id="5485925at2"/>
<dbReference type="PANTHER" id="PTHR33607:SF2">
    <property type="entry name" value="ENDONUCLEASE-1"/>
    <property type="match status" value="1"/>
</dbReference>
<evidence type="ECO:0000256" key="3">
    <source>
        <dbReference type="ARBA" id="ARBA00022729"/>
    </source>
</evidence>
<dbReference type="STRING" id="1124188.SAMN05444377_104216"/>
<keyword evidence="2" id="KW-0540">Nuclease</keyword>
<feature type="region of interest" description="Disordered" evidence="5">
    <location>
        <begin position="455"/>
        <end position="480"/>
    </location>
</feature>
<name>A0A1M4ZKI4_9FLAO</name>
<dbReference type="Gene3D" id="2.60.40.2030">
    <property type="match status" value="1"/>
</dbReference>
<evidence type="ECO:0000256" key="4">
    <source>
        <dbReference type="ARBA" id="ARBA00022801"/>
    </source>
</evidence>
<keyword evidence="9" id="KW-1185">Reference proteome</keyword>
<organism evidence="8 9">
    <name type="scientific">Flavobacterium fontis</name>
    <dbReference type="NCBI Taxonomy" id="1124188"/>
    <lineage>
        <taxon>Bacteria</taxon>
        <taxon>Pseudomonadati</taxon>
        <taxon>Bacteroidota</taxon>
        <taxon>Flavobacteriia</taxon>
        <taxon>Flavobacteriales</taxon>
        <taxon>Flavobacteriaceae</taxon>
        <taxon>Flavobacterium</taxon>
    </lineage>
</organism>
<dbReference type="GO" id="GO:0016787">
    <property type="term" value="F:hydrolase activity"/>
    <property type="evidence" value="ECO:0007669"/>
    <property type="project" value="UniProtKB-KW"/>
</dbReference>
<accession>A0A1M4ZKI4</accession>
<dbReference type="Proteomes" id="UP000184147">
    <property type="component" value="Unassembled WGS sequence"/>
</dbReference>
<dbReference type="NCBIfam" id="TIGR04183">
    <property type="entry name" value="Por_Secre_tail"/>
    <property type="match status" value="1"/>
</dbReference>
<evidence type="ECO:0000259" key="7">
    <source>
        <dbReference type="Pfam" id="PF18962"/>
    </source>
</evidence>
<dbReference type="InterPro" id="IPR044925">
    <property type="entry name" value="His-Me_finger_sf"/>
</dbReference>
<dbReference type="EMBL" id="FQVQ01000004">
    <property type="protein sequence ID" value="SHF18327.1"/>
    <property type="molecule type" value="Genomic_DNA"/>
</dbReference>
<dbReference type="InterPro" id="IPR038081">
    <property type="entry name" value="CalX-like_sf"/>
</dbReference>
<dbReference type="AlphaFoldDB" id="A0A1M4ZKI4"/>
<dbReference type="SUPFAM" id="SSF54060">
    <property type="entry name" value="His-Me finger endonucleases"/>
    <property type="match status" value="1"/>
</dbReference>
<dbReference type="InterPro" id="IPR007346">
    <property type="entry name" value="Endonuclease-I"/>
</dbReference>
<sequence length="656" mass="70829">MTYRFWMGLLFFSSLTALHGQIVINELDADTPGTDTREFIELKTATPNMPLDGYCLVFFNGGSGAQNASYYAIDLDGLTSDINGLLLLGNAQVTPAPVFIIPNATIQNGPDVVAIYQANASDFPLNSLATTSNLIDALAYSNAATTQPSALMTALGLTVCVNENQTQNAANQSMQRNSNGTFSVTTPTPGVNNDGSGIILNGITITAAPSPITEGQTLQVTFTTNTAVTGSNLIINFVLVNGNFTLLDYSGNQTVSIPVGSTSASTAILIVDDTANEGDEELLIKVNNVPSGYVLNNNSIVVRVNDNDFVVSPWGTPLNPTYGIVTPAIPNGYYDSLEGLSGNALRQALQDIIANPAVVRAHSYGDVTDMLLEADRNPQNSSQVWMMYVESPRSKIDYQLGSSNIGVWNREHIWPQSRGGFADGTSSFSDGIDIWLPTGPDDILAGHADAHHIRAEDGAENTLRSNRDYGSDYNGPTGNQGSWRGDVARALFYMAVRYNGLSLVNGNPVDSTVGQMGDLASLLAWNQADPADDFEMHRNNYIATWQQNRNPFIDYPLLANYIFGPNFGQPWSFALQNPDLSTTSLWVYPNPANDWIQVQNITEPTKGILWDMSGKKISEYTLVSSGSVSLEGIAPGLYILQLQSETQQKTIKLQVN</sequence>
<gene>
    <name evidence="8" type="ORF">SAMN05444377_104216</name>
</gene>
<evidence type="ECO:0000313" key="8">
    <source>
        <dbReference type="EMBL" id="SHF18327.1"/>
    </source>
</evidence>
<keyword evidence="3 6" id="KW-0732">Signal</keyword>
<dbReference type="RefSeq" id="WP_073362431.1">
    <property type="nucleotide sequence ID" value="NZ_FQVQ01000004.1"/>
</dbReference>
<dbReference type="InterPro" id="IPR026444">
    <property type="entry name" value="Secre_tail"/>
</dbReference>
<comment type="similarity">
    <text evidence="1">Belongs to the EndA/NucM nuclease family.</text>
</comment>
<feature type="domain" description="Secretion system C-terminal sorting" evidence="7">
    <location>
        <begin position="587"/>
        <end position="653"/>
    </location>
</feature>
<evidence type="ECO:0000256" key="5">
    <source>
        <dbReference type="SAM" id="MobiDB-lite"/>
    </source>
</evidence>
<evidence type="ECO:0000256" key="1">
    <source>
        <dbReference type="ARBA" id="ARBA00006429"/>
    </source>
</evidence>
<feature type="signal peptide" evidence="6">
    <location>
        <begin position="1"/>
        <end position="19"/>
    </location>
</feature>
<dbReference type="Pfam" id="PF04231">
    <property type="entry name" value="Endonuclease_1"/>
    <property type="match status" value="2"/>
</dbReference>